<dbReference type="EMBL" id="KT748826">
    <property type="protein sequence ID" value="AMK48607.1"/>
    <property type="molecule type" value="mRNA"/>
</dbReference>
<dbReference type="Pfam" id="PF15868">
    <property type="entry name" value="MBF2"/>
    <property type="match status" value="1"/>
</dbReference>
<accession>A0A140DKZ2</accession>
<evidence type="ECO:0000313" key="2">
    <source>
        <dbReference type="EMBL" id="AMK48607.1"/>
    </source>
</evidence>
<dbReference type="PANTHER" id="PTHR37685">
    <property type="entry name" value="GEO11136P1-RELATED"/>
    <property type="match status" value="1"/>
</dbReference>
<protein>
    <submittedName>
        <fullName evidence="2">REPAT30-like protein</fullName>
    </submittedName>
</protein>
<dbReference type="AlphaFoldDB" id="A0A140DKZ2"/>
<organism evidence="2">
    <name type="scientific">Rhynchophorus ferrugineus</name>
    <name type="common">Red palm weevil</name>
    <name type="synonym">Curculio ferrugineus</name>
    <dbReference type="NCBI Taxonomy" id="354439"/>
    <lineage>
        <taxon>Eukaryota</taxon>
        <taxon>Metazoa</taxon>
        <taxon>Ecdysozoa</taxon>
        <taxon>Arthropoda</taxon>
        <taxon>Hexapoda</taxon>
        <taxon>Insecta</taxon>
        <taxon>Pterygota</taxon>
        <taxon>Neoptera</taxon>
        <taxon>Endopterygota</taxon>
        <taxon>Coleoptera</taxon>
        <taxon>Polyphaga</taxon>
        <taxon>Cucujiformia</taxon>
        <taxon>Curculionidae</taxon>
        <taxon>Dryophthorinae</taxon>
        <taxon>Rhynchophorus</taxon>
    </lineage>
</organism>
<evidence type="ECO:0000256" key="1">
    <source>
        <dbReference type="SAM" id="SignalP"/>
    </source>
</evidence>
<reference evidence="2" key="1">
    <citation type="submission" date="2015-09" db="EMBL/GenBank/DDBJ databases">
        <title>Molecular characterization of Rhynchophorus ferrugineus (Olivier) (Coleoptera: Curculionidae) transcriptome.</title>
        <authorList>
            <person name="Hussain A."/>
            <person name="Rizwan-ul-Haq M."/>
            <person name="Al-Ayedh H."/>
            <person name="Al-Jabr A.M."/>
        </authorList>
    </citation>
    <scope>NUCLEOTIDE SEQUENCE</scope>
    <source>
        <strain evidence="2">RPWSSHCyp79</strain>
    </source>
</reference>
<feature type="chain" id="PRO_5007301958" evidence="1">
    <location>
        <begin position="23"/>
        <end position="129"/>
    </location>
</feature>
<dbReference type="InterPro" id="IPR031734">
    <property type="entry name" value="MBF2"/>
</dbReference>
<dbReference type="PANTHER" id="PTHR37685:SF1">
    <property type="entry name" value="GEO11136P1-RELATED"/>
    <property type="match status" value="1"/>
</dbReference>
<keyword evidence="1" id="KW-0732">Signal</keyword>
<feature type="non-terminal residue" evidence="2">
    <location>
        <position position="1"/>
    </location>
</feature>
<name>A0A140DKZ2_RHYFE</name>
<feature type="signal peptide" evidence="1">
    <location>
        <begin position="1"/>
        <end position="22"/>
    </location>
</feature>
<sequence length="129" mass="13949">RQHSLNMRSIFALLFIVGVVSATPTIFSSKLNNTSGNSIVDGDCTGTIESDLLFDEEVSKLGFIFVIRKDNVNYSGSKAIYCIEAVNQKASNGGTAEITSGGITYDFVSIELVSSRGHGLDFKIRIYGK</sequence>
<proteinExistence type="evidence at transcript level"/>